<dbReference type="Proteomes" id="UP000798662">
    <property type="component" value="Chromosome 3"/>
</dbReference>
<evidence type="ECO:0000313" key="1">
    <source>
        <dbReference type="EMBL" id="KAK1866983.1"/>
    </source>
</evidence>
<accession>A0ACC3CAT7</accession>
<comment type="caution">
    <text evidence="1">The sequence shown here is derived from an EMBL/GenBank/DDBJ whole genome shotgun (WGS) entry which is preliminary data.</text>
</comment>
<reference evidence="1" key="1">
    <citation type="submission" date="2019-11" db="EMBL/GenBank/DDBJ databases">
        <title>Nori genome reveals adaptations in red seaweeds to the harsh intertidal environment.</title>
        <authorList>
            <person name="Wang D."/>
            <person name="Mao Y."/>
        </authorList>
    </citation>
    <scope>NUCLEOTIDE SEQUENCE</scope>
    <source>
        <tissue evidence="1">Gametophyte</tissue>
    </source>
</reference>
<name>A0ACC3CAT7_PYRYE</name>
<proteinExistence type="predicted"/>
<protein>
    <submittedName>
        <fullName evidence="1">Uncharacterized protein</fullName>
    </submittedName>
</protein>
<gene>
    <name evidence="1" type="ORF">I4F81_009495</name>
</gene>
<sequence length="177" mass="19897">MLPTAHEGGSLVVQRFGQSLVFPPDTDCVSAEDALVYPTWAAYYAGCKHEVRPVTSGHRLALVYTLGDDYTAPAFHFHAVPVDVRFERRDGYSLDEFEENCTMTFGEWAPAAGTAAASRPPNHHFCWHNLAHEASYEVLDWHRADRHKCETWGPTTVYTRWFHLVALVIQPAPLAAE</sequence>
<organism evidence="1 2">
    <name type="scientific">Pyropia yezoensis</name>
    <name type="common">Susabi-nori</name>
    <name type="synonym">Porphyra yezoensis</name>
    <dbReference type="NCBI Taxonomy" id="2788"/>
    <lineage>
        <taxon>Eukaryota</taxon>
        <taxon>Rhodophyta</taxon>
        <taxon>Bangiophyceae</taxon>
        <taxon>Bangiales</taxon>
        <taxon>Bangiaceae</taxon>
        <taxon>Pyropia</taxon>
    </lineage>
</organism>
<dbReference type="EMBL" id="CM020620">
    <property type="protein sequence ID" value="KAK1866983.1"/>
    <property type="molecule type" value="Genomic_DNA"/>
</dbReference>
<keyword evidence="2" id="KW-1185">Reference proteome</keyword>
<evidence type="ECO:0000313" key="2">
    <source>
        <dbReference type="Proteomes" id="UP000798662"/>
    </source>
</evidence>